<dbReference type="SUPFAM" id="SSF56601">
    <property type="entry name" value="beta-lactamase/transpeptidase-like"/>
    <property type="match status" value="1"/>
</dbReference>
<feature type="signal peptide" evidence="3">
    <location>
        <begin position="1"/>
        <end position="27"/>
    </location>
</feature>
<dbReference type="Pfam" id="PF00144">
    <property type="entry name" value="Beta-lactamase"/>
    <property type="match status" value="1"/>
</dbReference>
<feature type="domain" description="Beta-lactamase-related" evidence="4">
    <location>
        <begin position="153"/>
        <end position="461"/>
    </location>
</feature>
<dbReference type="RefSeq" id="WP_186892274.1">
    <property type="nucleotide sequence ID" value="NZ_JACOFU010000008.1"/>
</dbReference>
<sequence length="488" mass="53251">MKLLKIWQRPVFALALAGVCCASSALAAVIPFPKTPAGRLAELRLQAFNSGRADLLEAFKSAHDPNLSVENELGLRNMTGGLDLVRISQTGPYRVSLVLREKDGDRVGTMELEVDDQKPEQVKSFRLAPMPVVPDDLMPQRLSSQQAWQQLTRKADNLVKAGRFSGVFAVARNGVLLHSQSWGEADRERKLNNTMQTRFRLASMYKMLTAVAILQLAEQQRLALDVPIARYLPSYPNQSLANQVTIHQLLTHTAGTGDIFTEEYEKQRDSIREHQDYIALFGARAPAFVPGSKEAYSNYGYVLLGAIIEAVTGKSYHSAIQDAILTPAGMRDTGSEPESQVARQISVGYTHAESGLVDNRKSLPWRGTAAGGGYSTAGDLIRFSHALLQGRLLSASWLAKATQAQTTSQLYAYGFQLGGSANTRHYGHEGGADGMNGALRVYPATGDVVIALSNFDPPAAGELVQYYGNRMPLRVPVKMSTTQKGKTK</sequence>
<keyword evidence="6" id="KW-1185">Reference proteome</keyword>
<evidence type="ECO:0000256" key="3">
    <source>
        <dbReference type="SAM" id="SignalP"/>
    </source>
</evidence>
<dbReference type="PANTHER" id="PTHR46825">
    <property type="entry name" value="D-ALANYL-D-ALANINE-CARBOXYPEPTIDASE/ENDOPEPTIDASE AMPH"/>
    <property type="match status" value="1"/>
</dbReference>
<gene>
    <name evidence="5" type="ORF">H8K33_17080</name>
</gene>
<feature type="chain" id="PRO_5045720719" evidence="3">
    <location>
        <begin position="28"/>
        <end position="488"/>
    </location>
</feature>
<comment type="caution">
    <text evidence="5">The sequence shown here is derived from an EMBL/GenBank/DDBJ whole genome shotgun (WGS) entry which is preliminary data.</text>
</comment>
<dbReference type="PANTHER" id="PTHR46825:SF11">
    <property type="entry name" value="PENICILLIN-BINDING PROTEIN 4"/>
    <property type="match status" value="1"/>
</dbReference>
<dbReference type="InterPro" id="IPR012338">
    <property type="entry name" value="Beta-lactam/transpept-like"/>
</dbReference>
<reference evidence="5 6" key="1">
    <citation type="submission" date="2020-08" db="EMBL/GenBank/DDBJ databases">
        <title>Novel species isolated from subtropical streams in China.</title>
        <authorList>
            <person name="Lu H."/>
        </authorList>
    </citation>
    <scope>NUCLEOTIDE SEQUENCE [LARGE SCALE GENOMIC DNA]</scope>
    <source>
        <strain evidence="5 6">KCTC 52442</strain>
    </source>
</reference>
<dbReference type="Proteomes" id="UP000643610">
    <property type="component" value="Unassembled WGS sequence"/>
</dbReference>
<evidence type="ECO:0000259" key="4">
    <source>
        <dbReference type="Pfam" id="PF00144"/>
    </source>
</evidence>
<dbReference type="InterPro" id="IPR001466">
    <property type="entry name" value="Beta-lactam-related"/>
</dbReference>
<name>A0ABR6XUV4_9BURK</name>
<comment type="subcellular location">
    <subcellularLocation>
        <location evidence="1">Membrane</location>
    </subcellularLocation>
</comment>
<protein>
    <submittedName>
        <fullName evidence="5">Beta-lactamase family protein</fullName>
    </submittedName>
</protein>
<keyword evidence="2" id="KW-0472">Membrane</keyword>
<evidence type="ECO:0000313" key="5">
    <source>
        <dbReference type="EMBL" id="MBC3833226.1"/>
    </source>
</evidence>
<organism evidence="5 6">
    <name type="scientific">Undibacterium amnicola</name>
    <dbReference type="NCBI Taxonomy" id="1834038"/>
    <lineage>
        <taxon>Bacteria</taxon>
        <taxon>Pseudomonadati</taxon>
        <taxon>Pseudomonadota</taxon>
        <taxon>Betaproteobacteria</taxon>
        <taxon>Burkholderiales</taxon>
        <taxon>Oxalobacteraceae</taxon>
        <taxon>Undibacterium</taxon>
    </lineage>
</organism>
<dbReference type="InterPro" id="IPR050491">
    <property type="entry name" value="AmpC-like"/>
</dbReference>
<evidence type="ECO:0000256" key="2">
    <source>
        <dbReference type="ARBA" id="ARBA00023136"/>
    </source>
</evidence>
<proteinExistence type="predicted"/>
<dbReference type="EMBL" id="JACOFU010000008">
    <property type="protein sequence ID" value="MBC3833226.1"/>
    <property type="molecule type" value="Genomic_DNA"/>
</dbReference>
<evidence type="ECO:0000256" key="1">
    <source>
        <dbReference type="ARBA" id="ARBA00004370"/>
    </source>
</evidence>
<dbReference type="Gene3D" id="3.40.710.10">
    <property type="entry name" value="DD-peptidase/beta-lactamase superfamily"/>
    <property type="match status" value="1"/>
</dbReference>
<keyword evidence="3" id="KW-0732">Signal</keyword>
<evidence type="ECO:0000313" key="6">
    <source>
        <dbReference type="Proteomes" id="UP000643610"/>
    </source>
</evidence>
<accession>A0ABR6XUV4</accession>